<keyword evidence="5" id="KW-0574">Periplasm</keyword>
<dbReference type="Pfam" id="PF03150">
    <property type="entry name" value="CCP_MauG"/>
    <property type="match status" value="1"/>
</dbReference>
<reference evidence="11 12" key="2">
    <citation type="submission" date="2021-02" db="EMBL/GenBank/DDBJ databases">
        <title>Sulfurospirillum tamanensis sp. nov.</title>
        <authorList>
            <person name="Frolova A."/>
            <person name="Merkel A."/>
            <person name="Slobodkin A."/>
        </authorList>
    </citation>
    <scope>NUCLEOTIDE SEQUENCE [LARGE SCALE GENOMIC DNA]</scope>
    <source>
        <strain evidence="11 12">T05b</strain>
    </source>
</reference>
<dbReference type="SUPFAM" id="SSF46626">
    <property type="entry name" value="Cytochrome c"/>
    <property type="match status" value="2"/>
</dbReference>
<feature type="signal peptide" evidence="9">
    <location>
        <begin position="1"/>
        <end position="19"/>
    </location>
</feature>
<evidence type="ECO:0000256" key="2">
    <source>
        <dbReference type="ARBA" id="ARBA00022617"/>
    </source>
</evidence>
<dbReference type="InterPro" id="IPR009056">
    <property type="entry name" value="Cyt_c-like_dom"/>
</dbReference>
<reference evidence="12" key="1">
    <citation type="submission" date="2021-02" db="EMBL/GenBank/DDBJ databases">
        <title>Sulfurospirillum tamanensis sp. nov.</title>
        <authorList>
            <person name="Merkel A.Y."/>
        </authorList>
    </citation>
    <scope>NUCLEOTIDE SEQUENCE [LARGE SCALE GENOMIC DNA]</scope>
    <source>
        <strain evidence="12">T05b</strain>
    </source>
</reference>
<evidence type="ECO:0000256" key="6">
    <source>
        <dbReference type="ARBA" id="ARBA00023002"/>
    </source>
</evidence>
<evidence type="ECO:0000256" key="9">
    <source>
        <dbReference type="SAM" id="SignalP"/>
    </source>
</evidence>
<dbReference type="Proteomes" id="UP000703590">
    <property type="component" value="Unassembled WGS sequence"/>
</dbReference>
<evidence type="ECO:0000313" key="12">
    <source>
        <dbReference type="Proteomes" id="UP000703590"/>
    </source>
</evidence>
<sequence>MKVIHCVTGLALVGTMAFAGALGESAKSFGIKAIPESTSELLKYIDQGDDPITASKIELGKMLYFDPRLSRSNLISCNTCHNLALGGADAVPAAIGHKWTMNPAHLNSPTVYNSVLSEVQFWDGRSPHLEDQAQGPIQAGPEMAAPKELVVERINSIPQYVEMFKSTYGPDVKIDFERIASVIGVFERTLVTPSRFDDYLNGQSDALNKAEKDGLKLFLDKGCAACHNGMALGGTMQPFQVAKQYKFANLGGFTGDENGMVKTPTLRNITETAPYFHNGAIWKLTDAVKEMGSTQLGITINDKEAASIATFLGTLEGRKPQIIYPILPPMGDKTPKPTFD</sequence>
<keyword evidence="6" id="KW-0560">Oxidoreductase</keyword>
<dbReference type="PANTHER" id="PTHR30600">
    <property type="entry name" value="CYTOCHROME C PEROXIDASE-RELATED"/>
    <property type="match status" value="1"/>
</dbReference>
<evidence type="ECO:0000256" key="5">
    <source>
        <dbReference type="ARBA" id="ARBA00022764"/>
    </source>
</evidence>
<proteinExistence type="predicted"/>
<dbReference type="RefSeq" id="WP_205457896.1">
    <property type="nucleotide sequence ID" value="NZ_JAFHKK010000002.1"/>
</dbReference>
<name>A0ABS2WPX9_9BACT</name>
<feature type="chain" id="PRO_5045677393" evidence="9">
    <location>
        <begin position="20"/>
        <end position="340"/>
    </location>
</feature>
<keyword evidence="3 8" id="KW-0479">Metal-binding</keyword>
<evidence type="ECO:0000256" key="7">
    <source>
        <dbReference type="ARBA" id="ARBA00023004"/>
    </source>
</evidence>
<dbReference type="Pfam" id="PF00034">
    <property type="entry name" value="Cytochrom_C"/>
    <property type="match status" value="1"/>
</dbReference>
<keyword evidence="2 8" id="KW-0349">Heme</keyword>
<comment type="subcellular location">
    <subcellularLocation>
        <location evidence="1">Periplasm</location>
    </subcellularLocation>
</comment>
<feature type="domain" description="Cytochrome c" evidence="10">
    <location>
        <begin position="209"/>
        <end position="316"/>
    </location>
</feature>
<dbReference type="GO" id="GO:0004601">
    <property type="term" value="F:peroxidase activity"/>
    <property type="evidence" value="ECO:0007669"/>
    <property type="project" value="UniProtKB-KW"/>
</dbReference>
<dbReference type="PIRSF" id="PIRSF000294">
    <property type="entry name" value="Cytochrome-c_peroxidase"/>
    <property type="match status" value="1"/>
</dbReference>
<dbReference type="EMBL" id="JAFHKK010000002">
    <property type="protein sequence ID" value="MBN2963458.1"/>
    <property type="molecule type" value="Genomic_DNA"/>
</dbReference>
<dbReference type="InterPro" id="IPR051395">
    <property type="entry name" value="Cytochrome_c_Peroxidase/MauG"/>
</dbReference>
<keyword evidence="11" id="KW-0575">Peroxidase</keyword>
<gene>
    <name evidence="11" type="ORF">JWV37_01565</name>
</gene>
<keyword evidence="4 9" id="KW-0732">Signal</keyword>
<dbReference type="PANTHER" id="PTHR30600:SF7">
    <property type="entry name" value="CYTOCHROME C PEROXIDASE-RELATED"/>
    <property type="match status" value="1"/>
</dbReference>
<reference evidence="11 12" key="3">
    <citation type="submission" date="2021-02" db="EMBL/GenBank/DDBJ databases">
        <authorList>
            <person name="Merkel A.Y."/>
        </authorList>
    </citation>
    <scope>NUCLEOTIDE SEQUENCE [LARGE SCALE GENOMIC DNA]</scope>
    <source>
        <strain evidence="11 12">T05b</strain>
    </source>
</reference>
<keyword evidence="12" id="KW-1185">Reference proteome</keyword>
<evidence type="ECO:0000256" key="8">
    <source>
        <dbReference type="PROSITE-ProRule" id="PRU00433"/>
    </source>
</evidence>
<dbReference type="InterPro" id="IPR036909">
    <property type="entry name" value="Cyt_c-like_dom_sf"/>
</dbReference>
<evidence type="ECO:0000259" key="10">
    <source>
        <dbReference type="PROSITE" id="PS51007"/>
    </source>
</evidence>
<dbReference type="Gene3D" id="1.10.760.10">
    <property type="entry name" value="Cytochrome c-like domain"/>
    <property type="match status" value="2"/>
</dbReference>
<comment type="caution">
    <text evidence="11">The sequence shown here is derived from an EMBL/GenBank/DDBJ whole genome shotgun (WGS) entry which is preliminary data.</text>
</comment>
<accession>A0ABS2WPX9</accession>
<evidence type="ECO:0000256" key="1">
    <source>
        <dbReference type="ARBA" id="ARBA00004418"/>
    </source>
</evidence>
<protein>
    <submittedName>
        <fullName evidence="11">Cytochrome-c peroxidase</fullName>
    </submittedName>
</protein>
<dbReference type="InterPro" id="IPR004852">
    <property type="entry name" value="Di-haem_cyt_c_peroxidsae"/>
</dbReference>
<evidence type="ECO:0000313" key="11">
    <source>
        <dbReference type="EMBL" id="MBN2963458.1"/>
    </source>
</evidence>
<feature type="domain" description="Cytochrome c" evidence="10">
    <location>
        <begin position="55"/>
        <end position="165"/>
    </location>
</feature>
<dbReference type="PROSITE" id="PS51007">
    <property type="entry name" value="CYTC"/>
    <property type="match status" value="2"/>
</dbReference>
<organism evidence="11 12">
    <name type="scientific">Sulfurospirillum tamanense</name>
    <dbReference type="NCBI Taxonomy" id="2813362"/>
    <lineage>
        <taxon>Bacteria</taxon>
        <taxon>Pseudomonadati</taxon>
        <taxon>Campylobacterota</taxon>
        <taxon>Epsilonproteobacteria</taxon>
        <taxon>Campylobacterales</taxon>
        <taxon>Sulfurospirillaceae</taxon>
        <taxon>Sulfurospirillum</taxon>
    </lineage>
</organism>
<dbReference type="InterPro" id="IPR026259">
    <property type="entry name" value="MauG/Cytc_peroxidase"/>
</dbReference>
<evidence type="ECO:0000256" key="4">
    <source>
        <dbReference type="ARBA" id="ARBA00022729"/>
    </source>
</evidence>
<keyword evidence="7 8" id="KW-0408">Iron</keyword>
<evidence type="ECO:0000256" key="3">
    <source>
        <dbReference type="ARBA" id="ARBA00022723"/>
    </source>
</evidence>